<organism evidence="2 3">
    <name type="scientific">Euphydryas editha</name>
    <name type="common">Edith's checkerspot</name>
    <dbReference type="NCBI Taxonomy" id="104508"/>
    <lineage>
        <taxon>Eukaryota</taxon>
        <taxon>Metazoa</taxon>
        <taxon>Ecdysozoa</taxon>
        <taxon>Arthropoda</taxon>
        <taxon>Hexapoda</taxon>
        <taxon>Insecta</taxon>
        <taxon>Pterygota</taxon>
        <taxon>Neoptera</taxon>
        <taxon>Endopterygota</taxon>
        <taxon>Lepidoptera</taxon>
        <taxon>Glossata</taxon>
        <taxon>Ditrysia</taxon>
        <taxon>Papilionoidea</taxon>
        <taxon>Nymphalidae</taxon>
        <taxon>Nymphalinae</taxon>
        <taxon>Euphydryas</taxon>
    </lineage>
</organism>
<evidence type="ECO:0000256" key="1">
    <source>
        <dbReference type="SAM" id="MobiDB-lite"/>
    </source>
</evidence>
<proteinExistence type="predicted"/>
<evidence type="ECO:0000313" key="2">
    <source>
        <dbReference type="EMBL" id="CAH2083783.1"/>
    </source>
</evidence>
<feature type="compositionally biased region" description="Basic residues" evidence="1">
    <location>
        <begin position="165"/>
        <end position="174"/>
    </location>
</feature>
<dbReference type="EMBL" id="CAKOGL010000001">
    <property type="protein sequence ID" value="CAH2083783.1"/>
    <property type="molecule type" value="Genomic_DNA"/>
</dbReference>
<name>A0AAU9TB50_EUPED</name>
<gene>
    <name evidence="2" type="ORF">EEDITHA_LOCUS418</name>
</gene>
<keyword evidence="3" id="KW-1185">Reference proteome</keyword>
<sequence>MRRLLRCRWTDEELYLLARVEAQLTTDTGKCANVDLLAKLPQLQRTPEAIKGQRRSAKYKGLVKGCLEEIALSASGPASRGSITEQPVEERVLTAESTSEVAQAQDPAIAVDVPLSPKTARVLETLLAGAERRVKCSGRGAENAKRHRRTFRKQTQDDSTPGSGSRRKLRRAKNARVQELFRKYPSRAAAEVLDTLGS</sequence>
<protein>
    <submittedName>
        <fullName evidence="2">Uncharacterized protein</fullName>
    </submittedName>
</protein>
<comment type="caution">
    <text evidence="2">The sequence shown here is derived from an EMBL/GenBank/DDBJ whole genome shotgun (WGS) entry which is preliminary data.</text>
</comment>
<reference evidence="2" key="1">
    <citation type="submission" date="2022-03" db="EMBL/GenBank/DDBJ databases">
        <authorList>
            <person name="Tunstrom K."/>
        </authorList>
    </citation>
    <scope>NUCLEOTIDE SEQUENCE</scope>
</reference>
<dbReference type="Proteomes" id="UP001153954">
    <property type="component" value="Unassembled WGS sequence"/>
</dbReference>
<evidence type="ECO:0000313" key="3">
    <source>
        <dbReference type="Proteomes" id="UP001153954"/>
    </source>
</evidence>
<feature type="region of interest" description="Disordered" evidence="1">
    <location>
        <begin position="136"/>
        <end position="181"/>
    </location>
</feature>
<accession>A0AAU9TB50</accession>
<dbReference type="AlphaFoldDB" id="A0AAU9TB50"/>